<evidence type="ECO:0000256" key="1">
    <source>
        <dbReference type="SAM" id="MobiDB-lite"/>
    </source>
</evidence>
<gene>
    <name evidence="2" type="ORF">P43SY_004867</name>
</gene>
<protein>
    <submittedName>
        <fullName evidence="2">Uncharacterized protein</fullName>
    </submittedName>
</protein>
<dbReference type="AlphaFoldDB" id="A0AAD5LSB4"/>
<feature type="region of interest" description="Disordered" evidence="1">
    <location>
        <begin position="16"/>
        <end position="78"/>
    </location>
</feature>
<keyword evidence="3" id="KW-1185">Reference proteome</keyword>
<organism evidence="2 3">
    <name type="scientific">Pythium insidiosum</name>
    <name type="common">Pythiosis disease agent</name>
    <dbReference type="NCBI Taxonomy" id="114742"/>
    <lineage>
        <taxon>Eukaryota</taxon>
        <taxon>Sar</taxon>
        <taxon>Stramenopiles</taxon>
        <taxon>Oomycota</taxon>
        <taxon>Peronosporomycetes</taxon>
        <taxon>Pythiales</taxon>
        <taxon>Pythiaceae</taxon>
        <taxon>Pythium</taxon>
    </lineage>
</organism>
<dbReference type="EMBL" id="JAKCXM010000740">
    <property type="protein sequence ID" value="KAJ0392040.1"/>
    <property type="molecule type" value="Genomic_DNA"/>
</dbReference>
<evidence type="ECO:0000313" key="2">
    <source>
        <dbReference type="EMBL" id="KAJ0392040.1"/>
    </source>
</evidence>
<comment type="caution">
    <text evidence="2">The sequence shown here is derived from an EMBL/GenBank/DDBJ whole genome shotgun (WGS) entry which is preliminary data.</text>
</comment>
<reference evidence="2" key="1">
    <citation type="submission" date="2021-12" db="EMBL/GenBank/DDBJ databases">
        <title>Prjna785345.</title>
        <authorList>
            <person name="Rujirawat T."/>
            <person name="Krajaejun T."/>
        </authorList>
    </citation>
    <scope>NUCLEOTIDE SEQUENCE</scope>
    <source>
        <strain evidence="2">Pi057C3</strain>
    </source>
</reference>
<feature type="compositionally biased region" description="Polar residues" evidence="1">
    <location>
        <begin position="43"/>
        <end position="64"/>
    </location>
</feature>
<accession>A0AAD5LSB4</accession>
<sequence length="78" mass="8452">MENAMDHESNATLRLVADATLPHTPTAPLRRLRLSSADEPVPSGSSRRLLQSPSMRTPSDSPIASGQKAFIMPKPMNI</sequence>
<dbReference type="Proteomes" id="UP001209570">
    <property type="component" value="Unassembled WGS sequence"/>
</dbReference>
<name>A0AAD5LSB4_PYTIN</name>
<proteinExistence type="predicted"/>
<evidence type="ECO:0000313" key="3">
    <source>
        <dbReference type="Proteomes" id="UP001209570"/>
    </source>
</evidence>